<protein>
    <submittedName>
        <fullName evidence="3">WGR and DUF4132 domain-containing protein</fullName>
    </submittedName>
</protein>
<feature type="compositionally biased region" description="Basic and acidic residues" evidence="1">
    <location>
        <begin position="82"/>
        <end position="94"/>
    </location>
</feature>
<dbReference type="Proteomes" id="UP000503464">
    <property type="component" value="Chromosome"/>
</dbReference>
<dbReference type="CDD" id="cd07996">
    <property type="entry name" value="WGR_MMR_like"/>
    <property type="match status" value="1"/>
</dbReference>
<dbReference type="SUPFAM" id="SSF142921">
    <property type="entry name" value="WGR domain-like"/>
    <property type="match status" value="1"/>
</dbReference>
<dbReference type="Pfam" id="PF13569">
    <property type="entry name" value="DUF4132"/>
    <property type="match status" value="1"/>
</dbReference>
<dbReference type="PANTHER" id="PTHR30634">
    <property type="entry name" value="OUTER MEMBRANE LOLAB LIPOPROTEIN INSERTION APPARATUS"/>
    <property type="match status" value="1"/>
</dbReference>
<dbReference type="InterPro" id="IPR036930">
    <property type="entry name" value="WGR_dom_sf"/>
</dbReference>
<reference evidence="4" key="1">
    <citation type="submission" date="2020-03" db="EMBL/GenBank/DDBJ databases">
        <title>Genome sequences of seven Enterobacteriaceae strains isolated from Canadian wastewater treatment facilities.</title>
        <authorList>
            <person name="Huang H."/>
            <person name="Chmara J.T."/>
            <person name="Duceppe M.-O."/>
        </authorList>
    </citation>
    <scope>NUCLEOTIDE SEQUENCE [LARGE SCALE GENOMIC DNA]</scope>
    <source>
        <strain evidence="4">Biosolid 3</strain>
    </source>
</reference>
<name>A0AAE7VJC0_SERFO</name>
<dbReference type="PROSITE" id="PS51977">
    <property type="entry name" value="WGR"/>
    <property type="match status" value="1"/>
</dbReference>
<dbReference type="RefSeq" id="WP_221035504.1">
    <property type="nucleotide sequence ID" value="NZ_CP054160.3"/>
</dbReference>
<dbReference type="PANTHER" id="PTHR30634:SF13">
    <property type="entry name" value="PROTEIN YEHF"/>
    <property type="match status" value="1"/>
</dbReference>
<gene>
    <name evidence="3" type="ORF">G9399_27230</name>
</gene>
<dbReference type="InterPro" id="IPR025406">
    <property type="entry name" value="DUF4132"/>
</dbReference>
<feature type="domain" description="WGR" evidence="2">
    <location>
        <begin position="1"/>
        <end position="85"/>
    </location>
</feature>
<proteinExistence type="predicted"/>
<evidence type="ECO:0000259" key="2">
    <source>
        <dbReference type="PROSITE" id="PS51977"/>
    </source>
</evidence>
<dbReference type="Pfam" id="PF05406">
    <property type="entry name" value="WGR"/>
    <property type="match status" value="1"/>
</dbReference>
<evidence type="ECO:0000256" key="1">
    <source>
        <dbReference type="SAM" id="MobiDB-lite"/>
    </source>
</evidence>
<dbReference type="Gene3D" id="2.20.140.10">
    <property type="entry name" value="WGR domain"/>
    <property type="match status" value="1"/>
</dbReference>
<feature type="region of interest" description="Disordered" evidence="1">
    <location>
        <begin position="76"/>
        <end position="107"/>
    </location>
</feature>
<dbReference type="EMBL" id="CP054160">
    <property type="protein sequence ID" value="QXT43049.1"/>
    <property type="molecule type" value="Genomic_DNA"/>
</dbReference>
<dbReference type="InterPro" id="IPR049809">
    <property type="entry name" value="YehF/YfeS-like_WGR"/>
</dbReference>
<organism evidence="3 4">
    <name type="scientific">Serratia fonticola</name>
    <dbReference type="NCBI Taxonomy" id="47917"/>
    <lineage>
        <taxon>Bacteria</taxon>
        <taxon>Pseudomonadati</taxon>
        <taxon>Pseudomonadota</taxon>
        <taxon>Gammaproteobacteria</taxon>
        <taxon>Enterobacterales</taxon>
        <taxon>Yersiniaceae</taxon>
        <taxon>Serratia</taxon>
    </lineage>
</organism>
<dbReference type="InterPro" id="IPR050458">
    <property type="entry name" value="LolB"/>
</dbReference>
<evidence type="ECO:0000313" key="3">
    <source>
        <dbReference type="EMBL" id="QXT43049.1"/>
    </source>
</evidence>
<dbReference type="InterPro" id="IPR008893">
    <property type="entry name" value="WGR_domain"/>
</dbReference>
<accession>A0AAE7VJC0</accession>
<sequence length="1291" mass="142745">MRHFEFKDDKSNKFWQIEQSDSDLNLRWGKIGTQGQSQTKSFDNEAKASAAMTKLVKEKTGKGYVEIAVDENATIGTTAPKPKAEPAEKPRAEPISDTPAESTPQVSAATILSQSVISSDIAKPAGETPPWLANGEPISLPKNLSVQALANRAHPGEKPGLNAKQSWIKLRNHLYKSDDFQTDFDSSSAELRQTYVASWQRLADQQMDGTIESDAVLFALACNAGTNRYYGDNKTDITDFLVARKGLPYAIDVLLLAQGICVESNWDSDAQKHSYYLNTDIADPLSGSWMSPYSCAELHFRKYLACADEAEWQICVTKLLAGLPQLHVSRQPLIALLLPERPDIANRLADELLQQGDSDVTPWLQLVATDEAVLKSLGAMSRSVYRHAAFLNCEFSIATLIAERGVNAVPILAYQPEITLTGDALACIGTPAAITALAQVSGQGKAFLARFIDAAHRWPLASIPALAELLASNNKDSGMLSACLSNLLLANPEQVAQLLPWMSGAAQTQVQDLIARVSGPVELADEADLPLVLVSPPWLQKKKKREAAALALEPHVLAPVLDLTDEEKKQWLALNGWEEKRYQAAAKNMNTLANELGFQIYQSGNRKSQNETAAIAIRNRDTQGLIDAWKAQLAQTSWSNFSMRFTSLLPDEMALALWNSLSTHQCSGEGYMVAKFGEAALPGLINAVRSRPTELTTIWGHVGACELAPLIARAYLKLKTLRSEAQQWLCKYPHHSAIGLIPAALGKKGEAKDCATSALRMLATQGHEALIMQTGEAYGNPEVIEALRAMLDEDPLVRFPSKISKSPDFYQPAGWRRPLLKSSNKALPDSALEHLGTMLRFPVSEGLYEGINQVKQACDPDSLADFAWDMFSAWLFAAAPSKEGWAFMSLGLFGTDDTARKLTPFIRAWPGEAQHQRAVNGLEVLNQIGSDVALMLLNGIAQKVKFKGLQDRAREKIAAIAEARELTIEELEDRLAPDLGLDENGSLRLDFGDRQFTVSFDETLKPFVRDMDGTRLKDLPKPKKTDNQELANEAVNIFKLLKKDARTVAAQQVVRLEIAMCQRRRWTPELFELFLVRHPLVRHLVQRLAWGVYLVDDASTHGGKLLDCFRVAEDGSLTTAEDDEYTLPQGDNVRIGIPHALELPEHQAAGFGQLFADYELLQPFVQLGRDTYSLTEQERASRELLRWKGAVVPTGRILGLANKGWRRGDAQDGGAIMDFIKPIDRQLGFSLSFEPCIIVGMVDEYPEQTLETVVIDDGQYYWQRTEERKPFTLVDDIVISELIRDMEALRA</sequence>
<dbReference type="SMART" id="SM00773">
    <property type="entry name" value="WGR"/>
    <property type="match status" value="1"/>
</dbReference>
<evidence type="ECO:0000313" key="4">
    <source>
        <dbReference type="Proteomes" id="UP000503464"/>
    </source>
</evidence>